<sequence length="52" mass="5437">MPSIAIDTHSMTLRRPLSSYTGSSLIHRVAAQGLAAQPTSGIQSAATSEVIR</sequence>
<evidence type="ECO:0000313" key="1">
    <source>
        <dbReference type="EMBL" id="KKK96352.1"/>
    </source>
</evidence>
<comment type="caution">
    <text evidence="1">The sequence shown here is derived from an EMBL/GenBank/DDBJ whole genome shotgun (WGS) entry which is preliminary data.</text>
</comment>
<dbReference type="EMBL" id="LAZR01046523">
    <property type="protein sequence ID" value="KKK96352.1"/>
    <property type="molecule type" value="Genomic_DNA"/>
</dbReference>
<dbReference type="AlphaFoldDB" id="A0A0F8ZR70"/>
<protein>
    <submittedName>
        <fullName evidence="1">Uncharacterized protein</fullName>
    </submittedName>
</protein>
<organism evidence="1">
    <name type="scientific">marine sediment metagenome</name>
    <dbReference type="NCBI Taxonomy" id="412755"/>
    <lineage>
        <taxon>unclassified sequences</taxon>
        <taxon>metagenomes</taxon>
        <taxon>ecological metagenomes</taxon>
    </lineage>
</organism>
<gene>
    <name evidence="1" type="ORF">LCGC14_2663590</name>
</gene>
<feature type="non-terminal residue" evidence="1">
    <location>
        <position position="52"/>
    </location>
</feature>
<reference evidence="1" key="1">
    <citation type="journal article" date="2015" name="Nature">
        <title>Complex archaea that bridge the gap between prokaryotes and eukaryotes.</title>
        <authorList>
            <person name="Spang A."/>
            <person name="Saw J.H."/>
            <person name="Jorgensen S.L."/>
            <person name="Zaremba-Niedzwiedzka K."/>
            <person name="Martijn J."/>
            <person name="Lind A.E."/>
            <person name="van Eijk R."/>
            <person name="Schleper C."/>
            <person name="Guy L."/>
            <person name="Ettema T.J."/>
        </authorList>
    </citation>
    <scope>NUCLEOTIDE SEQUENCE</scope>
</reference>
<name>A0A0F8ZR70_9ZZZZ</name>
<accession>A0A0F8ZR70</accession>
<proteinExistence type="predicted"/>